<dbReference type="AlphaFoldDB" id="A0A914XG99"/>
<keyword evidence="1" id="KW-1185">Reference proteome</keyword>
<sequence>MTVNIACGQEPAVVKKYGEFACKVMTNLSTLSPQQERMPCSADHWFGGHTSLDVNDIRGDLYFSSKILCAAVASAALLAEERTLIQRTVMMAGVGFHSSISVVKYLISNDECCLAVILSLLLLRNKEISLPGIINPLKLFAELLDAVQFDHQVIIDWLFSESIAIICLLRFVKFIAGHFAEYTAICRELSAGRPKRSRLFETEVVPCTSGTTDLLRIRITEMVGEEERQREVQLCLASSSKERSDIPLNSEDTAEASNVDCLTASVDCFIRLRLKLERYTSANLAKFNVAPLIRAIERLESVADQNAA</sequence>
<proteinExistence type="predicted"/>
<dbReference type="WBParaSite" id="PSAMB.scaffold7591size7410.g30274.t1">
    <property type="protein sequence ID" value="PSAMB.scaffold7591size7410.g30274.t1"/>
    <property type="gene ID" value="PSAMB.scaffold7591size7410.g30274"/>
</dbReference>
<name>A0A914XG99_9BILA</name>
<accession>A0A914XG99</accession>
<reference evidence="2" key="1">
    <citation type="submission" date="2022-11" db="UniProtKB">
        <authorList>
            <consortium name="WormBaseParasite"/>
        </authorList>
    </citation>
    <scope>IDENTIFICATION</scope>
</reference>
<protein>
    <submittedName>
        <fullName evidence="2">Uncharacterized protein</fullName>
    </submittedName>
</protein>
<dbReference type="PANTHER" id="PTHR16057">
    <property type="entry name" value="WINS1, 2 PROTEIN"/>
    <property type="match status" value="1"/>
</dbReference>
<dbReference type="InterPro" id="IPR024875">
    <property type="entry name" value="Protein_Lines"/>
</dbReference>
<dbReference type="PANTHER" id="PTHR16057:SF1">
    <property type="entry name" value="PROTEIN LINES HOMOLOG 1"/>
    <property type="match status" value="1"/>
</dbReference>
<organism evidence="1 2">
    <name type="scientific">Plectus sambesii</name>
    <dbReference type="NCBI Taxonomy" id="2011161"/>
    <lineage>
        <taxon>Eukaryota</taxon>
        <taxon>Metazoa</taxon>
        <taxon>Ecdysozoa</taxon>
        <taxon>Nematoda</taxon>
        <taxon>Chromadorea</taxon>
        <taxon>Plectida</taxon>
        <taxon>Plectina</taxon>
        <taxon>Plectoidea</taxon>
        <taxon>Plectidae</taxon>
        <taxon>Plectus</taxon>
    </lineage>
</organism>
<dbReference type="Proteomes" id="UP000887566">
    <property type="component" value="Unplaced"/>
</dbReference>
<evidence type="ECO:0000313" key="2">
    <source>
        <dbReference type="WBParaSite" id="PSAMB.scaffold7591size7410.g30274.t1"/>
    </source>
</evidence>
<evidence type="ECO:0000313" key="1">
    <source>
        <dbReference type="Proteomes" id="UP000887566"/>
    </source>
</evidence>